<dbReference type="InterPro" id="IPR050266">
    <property type="entry name" value="AB_hydrolase_sf"/>
</dbReference>
<name>A0A1T4P4Y1_9BACT</name>
<feature type="domain" description="AB hydrolase-1" evidence="1">
    <location>
        <begin position="57"/>
        <end position="263"/>
    </location>
</feature>
<dbReference type="InterPro" id="IPR029058">
    <property type="entry name" value="AB_hydrolase_fold"/>
</dbReference>
<dbReference type="Pfam" id="PF12697">
    <property type="entry name" value="Abhydrolase_6"/>
    <property type="match status" value="1"/>
</dbReference>
<keyword evidence="3" id="KW-1185">Reference proteome</keyword>
<dbReference type="Gene3D" id="3.40.50.1820">
    <property type="entry name" value="alpha/beta hydrolase"/>
    <property type="match status" value="1"/>
</dbReference>
<organism evidence="2 3">
    <name type="scientific">Sediminibacterium ginsengisoli</name>
    <dbReference type="NCBI Taxonomy" id="413434"/>
    <lineage>
        <taxon>Bacteria</taxon>
        <taxon>Pseudomonadati</taxon>
        <taxon>Bacteroidota</taxon>
        <taxon>Chitinophagia</taxon>
        <taxon>Chitinophagales</taxon>
        <taxon>Chitinophagaceae</taxon>
        <taxon>Sediminibacterium</taxon>
    </lineage>
</organism>
<dbReference type="STRING" id="413434.SAMN04488132_105153"/>
<accession>A0A1T4P4Y1</accession>
<dbReference type="SUPFAM" id="SSF53474">
    <property type="entry name" value="alpha/beta-Hydrolases"/>
    <property type="match status" value="1"/>
</dbReference>
<evidence type="ECO:0000313" key="2">
    <source>
        <dbReference type="EMBL" id="SJZ86509.1"/>
    </source>
</evidence>
<dbReference type="AlphaFoldDB" id="A0A1T4P4Y1"/>
<dbReference type="Proteomes" id="UP000190888">
    <property type="component" value="Unassembled WGS sequence"/>
</dbReference>
<proteinExistence type="predicted"/>
<protein>
    <submittedName>
        <fullName evidence="2">Pimeloyl-ACP methyl ester carboxylesterase</fullName>
    </submittedName>
</protein>
<gene>
    <name evidence="2" type="ORF">SAMN04488132_105153</name>
</gene>
<dbReference type="EMBL" id="FUWH01000005">
    <property type="protein sequence ID" value="SJZ86509.1"/>
    <property type="molecule type" value="Genomic_DNA"/>
</dbReference>
<evidence type="ECO:0000259" key="1">
    <source>
        <dbReference type="Pfam" id="PF12697"/>
    </source>
</evidence>
<dbReference type="PANTHER" id="PTHR43798">
    <property type="entry name" value="MONOACYLGLYCEROL LIPASE"/>
    <property type="match status" value="1"/>
</dbReference>
<evidence type="ECO:0000313" key="3">
    <source>
        <dbReference type="Proteomes" id="UP000190888"/>
    </source>
</evidence>
<sequence>MPGYAALSAPSFSYVKNDHQTCCMPVDEGQSAGITIAGFYTCNLYKEPIFILMKKHLLLLHGAIGSAAELVPLAAKLEEDYTVHLFDFPGHGGKQLPDAPFSIQLFAEAALAYIIQEQLEKVVIFGYSMGGYTALYMARHYPQIIEKVICLGTKFRWTETIARQETKMLDADAIAAKVPAFAATLASRHAPNSWQEIVRRTSDMLLAVGSNNPLKEEDYPNILCPCLVMVGDRDKMAPAEETLTVYRALPDAAFAVLPRTPHAIEKTDMNLLAQLIRQF</sequence>
<dbReference type="InterPro" id="IPR000073">
    <property type="entry name" value="AB_hydrolase_1"/>
</dbReference>
<reference evidence="2 3" key="1">
    <citation type="submission" date="2017-02" db="EMBL/GenBank/DDBJ databases">
        <authorList>
            <person name="Peterson S.W."/>
        </authorList>
    </citation>
    <scope>NUCLEOTIDE SEQUENCE [LARGE SCALE GENOMIC DNA]</scope>
    <source>
        <strain evidence="2 3">DSM 22335</strain>
    </source>
</reference>